<sequence>MSLGVLGLGVGCGEAADGPAEPSLYATEVVSFEPGKGAGWGQHYLPDNVLGEPDGAFSSTPAAERHWVLSLGAGGEIVLGFDRAIVDGPGADFVVFENAFWIRDNPDEVWAELAEVSVSADGETWHTFECSDEPTKPGRWPGCAGWTPTNAYDPAAVVPLDPQITGGDAFDLADLNWDDQNSGNQRVDRVRYVRIRDMLDNTNSEADNVGFDLDAVGVVHGE</sequence>
<accession>A0A4Y6PW17</accession>
<reference evidence="1 2" key="1">
    <citation type="submission" date="2019-06" db="EMBL/GenBank/DDBJ databases">
        <title>Persicimonas caeni gen. nov., sp. nov., a predatory bacterium isolated from solar saltern.</title>
        <authorList>
            <person name="Wang S."/>
        </authorList>
    </citation>
    <scope>NUCLEOTIDE SEQUENCE [LARGE SCALE GENOMIC DNA]</scope>
    <source>
        <strain evidence="1 2">YN101</strain>
    </source>
</reference>
<dbReference type="Proteomes" id="UP000315995">
    <property type="component" value="Chromosome"/>
</dbReference>
<name>A0A4Y6PW17_PERCE</name>
<dbReference type="AlphaFoldDB" id="A0A4Y6PW17"/>
<keyword evidence="2" id="KW-1185">Reference proteome</keyword>
<organism evidence="1 2">
    <name type="scientific">Persicimonas caeni</name>
    <dbReference type="NCBI Taxonomy" id="2292766"/>
    <lineage>
        <taxon>Bacteria</taxon>
        <taxon>Deltaproteobacteria</taxon>
        <taxon>Bradymonadales</taxon>
        <taxon>Bradymonadaceae</taxon>
        <taxon>Persicimonas</taxon>
    </lineage>
</organism>
<gene>
    <name evidence="1" type="ORF">FIV42_17370</name>
</gene>
<accession>A0A5B8Y6V0</accession>
<dbReference type="EMBL" id="CP041186">
    <property type="protein sequence ID" value="QDG52443.1"/>
    <property type="molecule type" value="Genomic_DNA"/>
</dbReference>
<dbReference type="RefSeq" id="WP_141198914.1">
    <property type="nucleotide sequence ID" value="NZ_CP041186.1"/>
</dbReference>
<evidence type="ECO:0000313" key="2">
    <source>
        <dbReference type="Proteomes" id="UP000315995"/>
    </source>
</evidence>
<dbReference type="OrthoDB" id="9792152at2"/>
<protein>
    <submittedName>
        <fullName evidence="1">Cell surface protein</fullName>
    </submittedName>
</protein>
<proteinExistence type="predicted"/>
<evidence type="ECO:0000313" key="1">
    <source>
        <dbReference type="EMBL" id="QDG52443.1"/>
    </source>
</evidence>